<comment type="caution">
    <text evidence="2">The sequence shown here is derived from an EMBL/GenBank/DDBJ whole genome shotgun (WGS) entry which is preliminary data.</text>
</comment>
<evidence type="ECO:0000313" key="2">
    <source>
        <dbReference type="EMBL" id="GMS98733.1"/>
    </source>
</evidence>
<accession>A0AAV5TXE9</accession>
<gene>
    <name evidence="2" type="ORF">PENTCL1PPCAC_20908</name>
</gene>
<proteinExistence type="predicted"/>
<dbReference type="AlphaFoldDB" id="A0AAV5TXE9"/>
<dbReference type="Proteomes" id="UP001432027">
    <property type="component" value="Unassembled WGS sequence"/>
</dbReference>
<organism evidence="2 3">
    <name type="scientific">Pristionchus entomophagus</name>
    <dbReference type="NCBI Taxonomy" id="358040"/>
    <lineage>
        <taxon>Eukaryota</taxon>
        <taxon>Metazoa</taxon>
        <taxon>Ecdysozoa</taxon>
        <taxon>Nematoda</taxon>
        <taxon>Chromadorea</taxon>
        <taxon>Rhabditida</taxon>
        <taxon>Rhabditina</taxon>
        <taxon>Diplogasteromorpha</taxon>
        <taxon>Diplogasteroidea</taxon>
        <taxon>Neodiplogasteridae</taxon>
        <taxon>Pristionchus</taxon>
    </lineage>
</organism>
<reference evidence="2" key="1">
    <citation type="submission" date="2023-10" db="EMBL/GenBank/DDBJ databases">
        <title>Genome assembly of Pristionchus species.</title>
        <authorList>
            <person name="Yoshida K."/>
            <person name="Sommer R.J."/>
        </authorList>
    </citation>
    <scope>NUCLEOTIDE SEQUENCE</scope>
    <source>
        <strain evidence="2">RS0144</strain>
    </source>
</reference>
<evidence type="ECO:0000313" key="3">
    <source>
        <dbReference type="Proteomes" id="UP001432027"/>
    </source>
</evidence>
<sequence>MGSIDLPPVRQAAGTAPSWSWMAHHPSSISAASIVPQGIIKSEHGSPINARQNNLKCTTEGLVWMPEKEMKDESDGNDVAEKDSGYEGDSHEELFAGGFPFSDKTHASGLFPDSKTPICISYLPTHGYSNGPSSGFPALFTPLSSSSSVHTDLMTSQNRQQEDYNENKNFILA</sequence>
<dbReference type="EMBL" id="BTSX01000005">
    <property type="protein sequence ID" value="GMS98733.1"/>
    <property type="molecule type" value="Genomic_DNA"/>
</dbReference>
<protein>
    <submittedName>
        <fullName evidence="2">Uncharacterized protein</fullName>
    </submittedName>
</protein>
<keyword evidence="3" id="KW-1185">Reference proteome</keyword>
<feature type="region of interest" description="Disordered" evidence="1">
    <location>
        <begin position="69"/>
        <end position="88"/>
    </location>
</feature>
<name>A0AAV5TXE9_9BILA</name>
<evidence type="ECO:0000256" key="1">
    <source>
        <dbReference type="SAM" id="MobiDB-lite"/>
    </source>
</evidence>